<dbReference type="InterPro" id="IPR001723">
    <property type="entry name" value="Nuclear_hrmn_rcpt"/>
</dbReference>
<feature type="domain" description="NR LBD" evidence="14">
    <location>
        <begin position="203"/>
        <end position="452"/>
    </location>
</feature>
<dbReference type="Pfam" id="PF00104">
    <property type="entry name" value="Hormone_recep"/>
    <property type="match status" value="1"/>
</dbReference>
<evidence type="ECO:0000256" key="3">
    <source>
        <dbReference type="ARBA" id="ARBA00022833"/>
    </source>
</evidence>
<dbReference type="PROSITE" id="PS00031">
    <property type="entry name" value="NUCLEAR_REC_DBD_1"/>
    <property type="match status" value="1"/>
</dbReference>
<dbReference type="GO" id="GO:0043565">
    <property type="term" value="F:sequence-specific DNA binding"/>
    <property type="evidence" value="ECO:0007669"/>
    <property type="project" value="InterPro"/>
</dbReference>
<keyword evidence="4 10" id="KW-0805">Transcription regulation</keyword>
<accession>A0A915EDQ8</accession>
<dbReference type="SUPFAM" id="SSF48508">
    <property type="entry name" value="Nuclear receptor ligand-binding domain"/>
    <property type="match status" value="1"/>
</dbReference>
<dbReference type="PROSITE" id="PS51843">
    <property type="entry name" value="NR_LBD"/>
    <property type="match status" value="1"/>
</dbReference>
<evidence type="ECO:0000256" key="7">
    <source>
        <dbReference type="ARBA" id="ARBA00023170"/>
    </source>
</evidence>
<reference evidence="16" key="1">
    <citation type="submission" date="2022-11" db="UniProtKB">
        <authorList>
            <consortium name="WormBaseParasite"/>
        </authorList>
    </citation>
    <scope>IDENTIFICATION</scope>
</reference>
<evidence type="ECO:0000256" key="12">
    <source>
        <dbReference type="SAM" id="MobiDB-lite"/>
    </source>
</evidence>
<dbReference type="Gene3D" id="3.30.50.10">
    <property type="entry name" value="Erythroid Transcription Factor GATA-1, subunit A"/>
    <property type="match status" value="1"/>
</dbReference>
<evidence type="ECO:0000256" key="10">
    <source>
        <dbReference type="RuleBase" id="RU004334"/>
    </source>
</evidence>
<evidence type="ECO:0000256" key="9">
    <source>
        <dbReference type="ARBA" id="ARBA00037512"/>
    </source>
</evidence>
<keyword evidence="11" id="KW-0175">Coiled coil</keyword>
<dbReference type="InterPro" id="IPR001628">
    <property type="entry name" value="Znf_hrmn_rcpt"/>
</dbReference>
<dbReference type="PANTHER" id="PTHR47519:SF2">
    <property type="entry name" value="NUCLEAR HORMONE RECEPTOR FAMILY MEMBER NHR-97"/>
    <property type="match status" value="1"/>
</dbReference>
<evidence type="ECO:0000256" key="8">
    <source>
        <dbReference type="ARBA" id="ARBA00023242"/>
    </source>
</evidence>
<keyword evidence="1 10" id="KW-0479">Metal-binding</keyword>
<dbReference type="Gene3D" id="1.10.565.10">
    <property type="entry name" value="Retinoid X Receptor"/>
    <property type="match status" value="1"/>
</dbReference>
<keyword evidence="2 10" id="KW-0863">Zinc-finger</keyword>
<feature type="region of interest" description="Disordered" evidence="12">
    <location>
        <begin position="1"/>
        <end position="29"/>
    </location>
</feature>
<feature type="domain" description="Nuclear receptor" evidence="13">
    <location>
        <begin position="36"/>
        <end position="75"/>
    </location>
</feature>
<dbReference type="GO" id="GO:0008270">
    <property type="term" value="F:zinc ion binding"/>
    <property type="evidence" value="ECO:0007669"/>
    <property type="project" value="UniProtKB-KW"/>
</dbReference>
<feature type="coiled-coil region" evidence="11">
    <location>
        <begin position="174"/>
        <end position="205"/>
    </location>
</feature>
<feature type="compositionally biased region" description="Polar residues" evidence="12">
    <location>
        <begin position="463"/>
        <end position="473"/>
    </location>
</feature>
<proteinExistence type="inferred from homology"/>
<dbReference type="PRINTS" id="PR00398">
    <property type="entry name" value="STRDHORMONER"/>
</dbReference>
<dbReference type="SMART" id="SM00430">
    <property type="entry name" value="HOLI"/>
    <property type="match status" value="1"/>
</dbReference>
<organism evidence="15 16">
    <name type="scientific">Ditylenchus dipsaci</name>
    <dbReference type="NCBI Taxonomy" id="166011"/>
    <lineage>
        <taxon>Eukaryota</taxon>
        <taxon>Metazoa</taxon>
        <taxon>Ecdysozoa</taxon>
        <taxon>Nematoda</taxon>
        <taxon>Chromadorea</taxon>
        <taxon>Rhabditida</taxon>
        <taxon>Tylenchina</taxon>
        <taxon>Tylenchomorpha</taxon>
        <taxon>Sphaerularioidea</taxon>
        <taxon>Anguinidae</taxon>
        <taxon>Anguininae</taxon>
        <taxon>Ditylenchus</taxon>
    </lineage>
</organism>
<dbReference type="AlphaFoldDB" id="A0A915EDQ8"/>
<keyword evidence="15" id="KW-1185">Reference proteome</keyword>
<feature type="compositionally biased region" description="Polar residues" evidence="12">
    <location>
        <begin position="1"/>
        <end position="20"/>
    </location>
</feature>
<dbReference type="Proteomes" id="UP000887574">
    <property type="component" value="Unplaced"/>
</dbReference>
<keyword evidence="8 10" id="KW-0539">Nucleus</keyword>
<keyword evidence="7 10" id="KW-0675">Receptor</keyword>
<dbReference type="SUPFAM" id="SSF57716">
    <property type="entry name" value="Glucocorticoid receptor-like (DNA-binding domain)"/>
    <property type="match status" value="1"/>
</dbReference>
<dbReference type="SMART" id="SM00399">
    <property type="entry name" value="ZnF_C4"/>
    <property type="match status" value="1"/>
</dbReference>
<keyword evidence="5 10" id="KW-0238">DNA-binding</keyword>
<dbReference type="PROSITE" id="PS51030">
    <property type="entry name" value="NUCLEAR_REC_DBD_2"/>
    <property type="match status" value="1"/>
</dbReference>
<evidence type="ECO:0000259" key="14">
    <source>
        <dbReference type="PROSITE" id="PS51843"/>
    </source>
</evidence>
<keyword evidence="6 10" id="KW-0804">Transcription</keyword>
<dbReference type="InterPro" id="IPR035500">
    <property type="entry name" value="NHR-like_dom_sf"/>
</dbReference>
<dbReference type="InterPro" id="IPR000536">
    <property type="entry name" value="Nucl_hrmn_rcpt_lig-bd"/>
</dbReference>
<protein>
    <submittedName>
        <fullName evidence="16">Uncharacterized protein</fullName>
    </submittedName>
</protein>
<evidence type="ECO:0000256" key="6">
    <source>
        <dbReference type="ARBA" id="ARBA00023163"/>
    </source>
</evidence>
<dbReference type="WBParaSite" id="jg4785">
    <property type="protein sequence ID" value="jg4785"/>
    <property type="gene ID" value="jg4785"/>
</dbReference>
<feature type="region of interest" description="Disordered" evidence="12">
    <location>
        <begin position="463"/>
        <end position="498"/>
    </location>
</feature>
<dbReference type="GO" id="GO:0003700">
    <property type="term" value="F:DNA-binding transcription factor activity"/>
    <property type="evidence" value="ECO:0007669"/>
    <property type="project" value="InterPro"/>
</dbReference>
<dbReference type="PANTHER" id="PTHR47519">
    <property type="entry name" value="NUCLEAR HORMONE RECEPTOR FAMILY MEMBER NHR-31-RELATED"/>
    <property type="match status" value="1"/>
</dbReference>
<evidence type="ECO:0000256" key="2">
    <source>
        <dbReference type="ARBA" id="ARBA00022771"/>
    </source>
</evidence>
<dbReference type="GO" id="GO:0005634">
    <property type="term" value="C:nucleus"/>
    <property type="evidence" value="ECO:0007669"/>
    <property type="project" value="UniProtKB-SubCell"/>
</dbReference>
<dbReference type="Pfam" id="PF00105">
    <property type="entry name" value="zf-C4"/>
    <property type="match status" value="1"/>
</dbReference>
<comment type="similarity">
    <text evidence="10">Belongs to the nuclear hormone receptor family.</text>
</comment>
<evidence type="ECO:0000256" key="4">
    <source>
        <dbReference type="ARBA" id="ARBA00023015"/>
    </source>
</evidence>
<evidence type="ECO:0000256" key="1">
    <source>
        <dbReference type="ARBA" id="ARBA00022723"/>
    </source>
</evidence>
<keyword evidence="3 10" id="KW-0862">Zinc</keyword>
<dbReference type="InterPro" id="IPR052496">
    <property type="entry name" value="Orphan_Nuclear_Rcpt"/>
</dbReference>
<dbReference type="InterPro" id="IPR013088">
    <property type="entry name" value="Znf_NHR/GATA"/>
</dbReference>
<dbReference type="PRINTS" id="PR00047">
    <property type="entry name" value="STROIDFINGER"/>
</dbReference>
<evidence type="ECO:0000259" key="13">
    <source>
        <dbReference type="PROSITE" id="PS51030"/>
    </source>
</evidence>
<name>A0A915EDQ8_9BILA</name>
<evidence type="ECO:0000256" key="11">
    <source>
        <dbReference type="SAM" id="Coils"/>
    </source>
</evidence>
<evidence type="ECO:0000256" key="5">
    <source>
        <dbReference type="ARBA" id="ARBA00023125"/>
    </source>
</evidence>
<comment type="subcellular location">
    <subcellularLocation>
        <location evidence="10">Nucleus</location>
    </subcellularLocation>
</comment>
<sequence>MASGARPSSNQRAENATSAETGGGRKQRAGAHGPASDFCVVCGDRACSHHYYGVAACHGCKCFFWRSVNNNSNMYAAMTRCLDAGMQVDAVRMQKPTDGQLPAPAQTTNPTSTTKLVLCAKRPFHPPPILEAFGQTNTSLPDELNPFLQPLAYVESNKQSEDESAQQILDQTLNKKARQDNNQLIQQLICLEEKANEEADFSENEAPKRRISLNEIFFCPEYFECYRTRVNYCVRLRKVTVEEMEFCKYRTLAKAYDYINAMENMDKASQDAFAVEDKIILLKNGFAPLTLFDIACGTLQATKDSNLLCLPTGITVSRNEKIISNSFISQKIIDNIVDILNRSLSELALDSEEMTMLRVIVLLNADANTDKKMSKSADQFVRDLKDRVHAALYQHCTDAQPTRDATLRFAKLLHILPKLTLLARDLLEHIRMVHTFTADSKAIDPIFFQLFGDIFQGEQEASGSSVLEASEQSPPGIVNCKIESPQPISHRNHLEEKS</sequence>
<comment type="function">
    <text evidence="9">Orphan nuclear receptor.</text>
</comment>
<evidence type="ECO:0000313" key="16">
    <source>
        <dbReference type="WBParaSite" id="jg4785"/>
    </source>
</evidence>
<evidence type="ECO:0000313" key="15">
    <source>
        <dbReference type="Proteomes" id="UP000887574"/>
    </source>
</evidence>